<feature type="domain" description="IclR-ED" evidence="5">
    <location>
        <begin position="85"/>
        <end position="265"/>
    </location>
</feature>
<dbReference type="Gene3D" id="1.10.10.10">
    <property type="entry name" value="Winged helix-like DNA-binding domain superfamily/Winged helix DNA-binding domain"/>
    <property type="match status" value="1"/>
</dbReference>
<keyword evidence="2" id="KW-0238">DNA-binding</keyword>
<gene>
    <name evidence="6" type="ORF">FE784_22515</name>
</gene>
<dbReference type="InterPro" id="IPR036390">
    <property type="entry name" value="WH_DNA-bd_sf"/>
</dbReference>
<dbReference type="EMBL" id="VDCQ01000034">
    <property type="protein sequence ID" value="TNJ64076.1"/>
    <property type="molecule type" value="Genomic_DNA"/>
</dbReference>
<name>A0A5C4T5H8_9BACL</name>
<proteinExistence type="predicted"/>
<feature type="domain" description="HTH iclR-type" evidence="4">
    <location>
        <begin position="22"/>
        <end position="84"/>
    </location>
</feature>
<evidence type="ECO:0000256" key="2">
    <source>
        <dbReference type="ARBA" id="ARBA00023125"/>
    </source>
</evidence>
<dbReference type="PANTHER" id="PTHR30136">
    <property type="entry name" value="HELIX-TURN-HELIX TRANSCRIPTIONAL REGULATOR, ICLR FAMILY"/>
    <property type="match status" value="1"/>
</dbReference>
<dbReference type="Pfam" id="PF01614">
    <property type="entry name" value="IclR_C"/>
    <property type="match status" value="1"/>
</dbReference>
<dbReference type="AlphaFoldDB" id="A0A5C4T5H8"/>
<keyword evidence="1" id="KW-0805">Transcription regulation</keyword>
<dbReference type="InterPro" id="IPR036388">
    <property type="entry name" value="WH-like_DNA-bd_sf"/>
</dbReference>
<accession>A0A5C4T5H8</accession>
<keyword evidence="3" id="KW-0804">Transcription</keyword>
<dbReference type="PROSITE" id="PS51078">
    <property type="entry name" value="ICLR_ED"/>
    <property type="match status" value="1"/>
</dbReference>
<keyword evidence="7" id="KW-1185">Reference proteome</keyword>
<evidence type="ECO:0000256" key="1">
    <source>
        <dbReference type="ARBA" id="ARBA00023015"/>
    </source>
</evidence>
<evidence type="ECO:0000313" key="7">
    <source>
        <dbReference type="Proteomes" id="UP000307943"/>
    </source>
</evidence>
<dbReference type="SUPFAM" id="SSF55781">
    <property type="entry name" value="GAF domain-like"/>
    <property type="match status" value="1"/>
</dbReference>
<comment type="caution">
    <text evidence="6">The sequence shown here is derived from an EMBL/GenBank/DDBJ whole genome shotgun (WGS) entry which is preliminary data.</text>
</comment>
<dbReference type="Proteomes" id="UP000307943">
    <property type="component" value="Unassembled WGS sequence"/>
</dbReference>
<reference evidence="6 7" key="1">
    <citation type="submission" date="2019-05" db="EMBL/GenBank/DDBJ databases">
        <title>We sequenced the genome of Paenibacillus hemerocallicola KCTC 33185 for further insight into its adaptation and study the phylogeny of Paenibacillus.</title>
        <authorList>
            <person name="Narsing Rao M.P."/>
        </authorList>
    </citation>
    <scope>NUCLEOTIDE SEQUENCE [LARGE SCALE GENOMIC DNA]</scope>
    <source>
        <strain evidence="6 7">KCTC 33185</strain>
    </source>
</reference>
<dbReference type="Gene3D" id="3.30.450.40">
    <property type="match status" value="1"/>
</dbReference>
<dbReference type="PANTHER" id="PTHR30136:SF35">
    <property type="entry name" value="HTH-TYPE TRANSCRIPTIONAL REGULATOR RV1719"/>
    <property type="match status" value="1"/>
</dbReference>
<dbReference type="Pfam" id="PF09339">
    <property type="entry name" value="HTH_IclR"/>
    <property type="match status" value="1"/>
</dbReference>
<dbReference type="InterPro" id="IPR014757">
    <property type="entry name" value="Tscrpt_reg_IclR_C"/>
</dbReference>
<dbReference type="PROSITE" id="PS51077">
    <property type="entry name" value="HTH_ICLR"/>
    <property type="match status" value="1"/>
</dbReference>
<evidence type="ECO:0000313" key="6">
    <source>
        <dbReference type="EMBL" id="TNJ64076.1"/>
    </source>
</evidence>
<dbReference type="SMART" id="SM00346">
    <property type="entry name" value="HTH_ICLR"/>
    <property type="match status" value="1"/>
</dbReference>
<dbReference type="GO" id="GO:0003700">
    <property type="term" value="F:DNA-binding transcription factor activity"/>
    <property type="evidence" value="ECO:0007669"/>
    <property type="project" value="TreeGrafter"/>
</dbReference>
<dbReference type="InterPro" id="IPR005471">
    <property type="entry name" value="Tscrpt_reg_IclR_N"/>
</dbReference>
<evidence type="ECO:0000259" key="4">
    <source>
        <dbReference type="PROSITE" id="PS51077"/>
    </source>
</evidence>
<dbReference type="SUPFAM" id="SSF46785">
    <property type="entry name" value="Winged helix' DNA-binding domain"/>
    <property type="match status" value="1"/>
</dbReference>
<dbReference type="OrthoDB" id="9791752at2"/>
<protein>
    <submittedName>
        <fullName evidence="6">IclR family transcriptional regulator</fullName>
    </submittedName>
</protein>
<evidence type="ECO:0000259" key="5">
    <source>
        <dbReference type="PROSITE" id="PS51078"/>
    </source>
</evidence>
<dbReference type="GO" id="GO:0045892">
    <property type="term" value="P:negative regulation of DNA-templated transcription"/>
    <property type="evidence" value="ECO:0007669"/>
    <property type="project" value="UniProtKB-ARBA"/>
</dbReference>
<dbReference type="GO" id="GO:0003677">
    <property type="term" value="F:DNA binding"/>
    <property type="evidence" value="ECO:0007669"/>
    <property type="project" value="UniProtKB-KW"/>
</dbReference>
<sequence>MERGTMSKENKENKENKPYYIVQSVERAISIIGLFVRERKPLSIGEVAQGVNLHKSVVHRLLTTMHAHHLLEYLPGIGKYQVGPLAFEFGSIYMNNSLITEGKRFLPELAKEVGEKAHLAILHQGNVLYLVNQESPKSMRMQAPVGFRNHVSSTALGKVLLAWLDEESVVDILQTKGMGAHTSNSITTVDAFLEELKNVRRLGYAVDNEEMELGRRCVAVPVRDHTGEVAAAISVGGRSIVPEKFEETAELVRSYAEAISERLGYVPRPRL</sequence>
<evidence type="ECO:0000256" key="3">
    <source>
        <dbReference type="ARBA" id="ARBA00023163"/>
    </source>
</evidence>
<organism evidence="6 7">
    <name type="scientific">Paenibacillus hemerocallicola</name>
    <dbReference type="NCBI Taxonomy" id="1172614"/>
    <lineage>
        <taxon>Bacteria</taxon>
        <taxon>Bacillati</taxon>
        <taxon>Bacillota</taxon>
        <taxon>Bacilli</taxon>
        <taxon>Bacillales</taxon>
        <taxon>Paenibacillaceae</taxon>
        <taxon>Paenibacillus</taxon>
    </lineage>
</organism>
<dbReference type="InterPro" id="IPR029016">
    <property type="entry name" value="GAF-like_dom_sf"/>
</dbReference>
<dbReference type="InterPro" id="IPR050707">
    <property type="entry name" value="HTH_MetabolicPath_Reg"/>
</dbReference>